<dbReference type="RefSeq" id="WP_152214771.1">
    <property type="nucleotide sequence ID" value="NZ_WESC01000002.1"/>
</dbReference>
<dbReference type="Gene3D" id="3.20.20.70">
    <property type="entry name" value="Aldolase class I"/>
    <property type="match status" value="1"/>
</dbReference>
<dbReference type="SUPFAM" id="SSF51391">
    <property type="entry name" value="Thiamin phosphate synthase"/>
    <property type="match status" value="1"/>
</dbReference>
<dbReference type="EMBL" id="WESC01000002">
    <property type="protein sequence ID" value="KAB7742349.1"/>
    <property type="molecule type" value="Genomic_DNA"/>
</dbReference>
<evidence type="ECO:0000259" key="1">
    <source>
        <dbReference type="Pfam" id="PF02581"/>
    </source>
</evidence>
<dbReference type="Pfam" id="PF02581">
    <property type="entry name" value="TMP-TENI"/>
    <property type="match status" value="1"/>
</dbReference>
<sequence>MKSDPKLVPRPKPGKRKLPTLILMTDAIRAPDPAEALACAPKGAAVIYRAYGLSPIYADLVRLGRMARRKGVRLLIAGNLQAVADGAHFPEYIIRQSTERRFAGRARPGFLVTAAAHSERAVIAAARAGADAVLISPVFATRSHPGAKPLGPVRFARLAVMAHVRGLAVYALGGMTTDDARRRLSGTCMTGIAGIGLAPKQKERA</sequence>
<protein>
    <submittedName>
        <fullName evidence="2">Thiamine monophosphate synthase</fullName>
    </submittedName>
</protein>
<name>A0A6N6VMS1_9HYPH</name>
<dbReference type="AlphaFoldDB" id="A0A6N6VMS1"/>
<keyword evidence="3" id="KW-1185">Reference proteome</keyword>
<proteinExistence type="predicted"/>
<evidence type="ECO:0000313" key="2">
    <source>
        <dbReference type="EMBL" id="KAB7742349.1"/>
    </source>
</evidence>
<dbReference type="Proteomes" id="UP000468901">
    <property type="component" value="Unassembled WGS sequence"/>
</dbReference>
<feature type="domain" description="Thiamine phosphate synthase/TenI" evidence="1">
    <location>
        <begin position="44"/>
        <end position="193"/>
    </location>
</feature>
<gene>
    <name evidence="2" type="ORF">F2P47_03545</name>
</gene>
<evidence type="ECO:0000313" key="3">
    <source>
        <dbReference type="Proteomes" id="UP000468901"/>
    </source>
</evidence>
<dbReference type="InterPro" id="IPR036206">
    <property type="entry name" value="ThiamineP_synth_sf"/>
</dbReference>
<comment type="caution">
    <text evidence="2">The sequence shown here is derived from an EMBL/GenBank/DDBJ whole genome shotgun (WGS) entry which is preliminary data.</text>
</comment>
<reference evidence="2 3" key="1">
    <citation type="submission" date="2019-09" db="EMBL/GenBank/DDBJ databases">
        <title>Parvibaculum sedimenti sp. nov., isolated from sediment.</title>
        <authorList>
            <person name="Wang Y."/>
        </authorList>
    </citation>
    <scope>NUCLEOTIDE SEQUENCE [LARGE SCALE GENOMIC DNA]</scope>
    <source>
        <strain evidence="2 3">HXT-9</strain>
    </source>
</reference>
<dbReference type="GO" id="GO:0009228">
    <property type="term" value="P:thiamine biosynthetic process"/>
    <property type="evidence" value="ECO:0007669"/>
    <property type="project" value="UniProtKB-KW"/>
</dbReference>
<dbReference type="InterPro" id="IPR022998">
    <property type="entry name" value="ThiamineP_synth_TenI"/>
</dbReference>
<organism evidence="2 3">
    <name type="scientific">Parvibaculum sedimenti</name>
    <dbReference type="NCBI Taxonomy" id="2608632"/>
    <lineage>
        <taxon>Bacteria</taxon>
        <taxon>Pseudomonadati</taxon>
        <taxon>Pseudomonadota</taxon>
        <taxon>Alphaproteobacteria</taxon>
        <taxon>Hyphomicrobiales</taxon>
        <taxon>Parvibaculaceae</taxon>
        <taxon>Parvibaculum</taxon>
    </lineage>
</organism>
<dbReference type="InterPro" id="IPR013785">
    <property type="entry name" value="Aldolase_TIM"/>
</dbReference>
<accession>A0A6N6VMS1</accession>